<feature type="compositionally biased region" description="Basic and acidic residues" evidence="1">
    <location>
        <begin position="23"/>
        <end position="40"/>
    </location>
</feature>
<evidence type="ECO:0000256" key="1">
    <source>
        <dbReference type="SAM" id="MobiDB-lite"/>
    </source>
</evidence>
<organism evidence="2 3">
    <name type="scientific">Dissostichus mawsoni</name>
    <name type="common">Antarctic cod</name>
    <dbReference type="NCBI Taxonomy" id="36200"/>
    <lineage>
        <taxon>Eukaryota</taxon>
        <taxon>Metazoa</taxon>
        <taxon>Chordata</taxon>
        <taxon>Craniata</taxon>
        <taxon>Vertebrata</taxon>
        <taxon>Euteleostomi</taxon>
        <taxon>Actinopterygii</taxon>
        <taxon>Neopterygii</taxon>
        <taxon>Teleostei</taxon>
        <taxon>Neoteleostei</taxon>
        <taxon>Acanthomorphata</taxon>
        <taxon>Eupercaria</taxon>
        <taxon>Perciformes</taxon>
        <taxon>Notothenioidei</taxon>
        <taxon>Nototheniidae</taxon>
        <taxon>Dissostichus</taxon>
    </lineage>
</organism>
<keyword evidence="3" id="KW-1185">Reference proteome</keyword>
<accession>A0A7J5Y1Y1</accession>
<evidence type="ECO:0000313" key="3">
    <source>
        <dbReference type="Proteomes" id="UP000518266"/>
    </source>
</evidence>
<protein>
    <submittedName>
        <fullName evidence="2">Uncharacterized protein</fullName>
    </submittedName>
</protein>
<feature type="region of interest" description="Disordered" evidence="1">
    <location>
        <begin position="1"/>
        <end position="60"/>
    </location>
</feature>
<name>A0A7J5Y1Y1_DISMA</name>
<comment type="caution">
    <text evidence="2">The sequence shown here is derived from an EMBL/GenBank/DDBJ whole genome shotgun (WGS) entry which is preliminary data.</text>
</comment>
<reference evidence="2 3" key="1">
    <citation type="submission" date="2020-03" db="EMBL/GenBank/DDBJ databases">
        <title>Dissostichus mawsoni Genome sequencing and assembly.</title>
        <authorList>
            <person name="Park H."/>
        </authorList>
    </citation>
    <scope>NUCLEOTIDE SEQUENCE [LARGE SCALE GENOMIC DNA]</scope>
    <source>
        <strain evidence="2">DM0001</strain>
        <tissue evidence="2">Muscle</tissue>
    </source>
</reference>
<sequence>MWQVMGWSRPPSADGGRCGGKGARKEKGQTEKKGREREGHSMTGNTSRDIHGHLCFPEGL</sequence>
<dbReference type="Proteomes" id="UP000518266">
    <property type="component" value="Unassembled WGS sequence"/>
</dbReference>
<dbReference type="AlphaFoldDB" id="A0A7J5Y1Y1"/>
<evidence type="ECO:0000313" key="2">
    <source>
        <dbReference type="EMBL" id="KAF3843416.1"/>
    </source>
</evidence>
<proteinExistence type="predicted"/>
<dbReference type="EMBL" id="JAAKFY010000018">
    <property type="protein sequence ID" value="KAF3843416.1"/>
    <property type="molecule type" value="Genomic_DNA"/>
</dbReference>
<gene>
    <name evidence="2" type="ORF">F7725_002265</name>
</gene>